<evidence type="ECO:0000256" key="3">
    <source>
        <dbReference type="ARBA" id="ARBA00020042"/>
    </source>
</evidence>
<evidence type="ECO:0000256" key="10">
    <source>
        <dbReference type="SAM" id="Phobius"/>
    </source>
</evidence>
<proteinExistence type="inferred from homology"/>
<name>A0A501PRD4_9PROT</name>
<reference evidence="13" key="1">
    <citation type="submission" date="2019-06" db="EMBL/GenBank/DDBJ databases">
        <title>The complete genome of Emcibacter congregatus ZYLT.</title>
        <authorList>
            <person name="Zhao Z."/>
        </authorList>
    </citation>
    <scope>NUCLEOTIDE SEQUENCE [LARGE SCALE GENOMIC DNA]</scope>
    <source>
        <strain evidence="13">MCCC 1A06723</strain>
    </source>
</reference>
<evidence type="ECO:0000256" key="6">
    <source>
        <dbReference type="ARBA" id="ARBA00022519"/>
    </source>
</evidence>
<dbReference type="GO" id="GO:0015627">
    <property type="term" value="C:type II protein secretion system complex"/>
    <property type="evidence" value="ECO:0007669"/>
    <property type="project" value="InterPro"/>
</dbReference>
<keyword evidence="7 10" id="KW-0812">Transmembrane</keyword>
<evidence type="ECO:0000256" key="4">
    <source>
        <dbReference type="ARBA" id="ARBA00022475"/>
    </source>
</evidence>
<evidence type="ECO:0000313" key="12">
    <source>
        <dbReference type="EMBL" id="TPD62642.1"/>
    </source>
</evidence>
<sequence length="152" mass="16854">MSAQPEHDAQQPEVTKESGFTLVELMVVIVIIGLLATVVVINVLPSQDKAMVEKAKTDISRLQMALEMYKKDNLGFPTTEQGLDALVSEPAGLKRPERYQKGGYIRELPEDPWGTPYQYLMPGEHGDYDIYSLGADGRLGGEDLDKDIGSWK</sequence>
<dbReference type="SUPFAM" id="SSF54523">
    <property type="entry name" value="Pili subunits"/>
    <property type="match status" value="1"/>
</dbReference>
<evidence type="ECO:0000256" key="7">
    <source>
        <dbReference type="ARBA" id="ARBA00022692"/>
    </source>
</evidence>
<dbReference type="PANTHER" id="PTHR30093:SF44">
    <property type="entry name" value="TYPE II SECRETION SYSTEM CORE PROTEIN G"/>
    <property type="match status" value="1"/>
</dbReference>
<comment type="caution">
    <text evidence="12">The sequence shown here is derived from an EMBL/GenBank/DDBJ whole genome shotgun (WGS) entry which is preliminary data.</text>
</comment>
<dbReference type="NCBIfam" id="TIGR02532">
    <property type="entry name" value="IV_pilin_GFxxxE"/>
    <property type="match status" value="1"/>
</dbReference>
<evidence type="ECO:0000313" key="13">
    <source>
        <dbReference type="Proteomes" id="UP000319148"/>
    </source>
</evidence>
<comment type="subcellular location">
    <subcellularLocation>
        <location evidence="1">Cell inner membrane</location>
        <topology evidence="1">Single-pass membrane protein</topology>
    </subcellularLocation>
</comment>
<dbReference type="Proteomes" id="UP000319148">
    <property type="component" value="Unassembled WGS sequence"/>
</dbReference>
<dbReference type="PROSITE" id="PS00409">
    <property type="entry name" value="PROKAR_NTER_METHYL"/>
    <property type="match status" value="1"/>
</dbReference>
<dbReference type="InterPro" id="IPR045584">
    <property type="entry name" value="Pilin-like"/>
</dbReference>
<keyword evidence="13" id="KW-1185">Reference proteome</keyword>
<feature type="transmembrane region" description="Helical" evidence="10">
    <location>
        <begin position="20"/>
        <end position="44"/>
    </location>
</feature>
<dbReference type="Pfam" id="PF08334">
    <property type="entry name" value="T2SSG"/>
    <property type="match status" value="1"/>
</dbReference>
<dbReference type="Pfam" id="PF07963">
    <property type="entry name" value="N_methyl"/>
    <property type="match status" value="1"/>
</dbReference>
<comment type="similarity">
    <text evidence="2">Belongs to the GSP G family.</text>
</comment>
<dbReference type="PRINTS" id="PR00813">
    <property type="entry name" value="BCTERIALGSPG"/>
</dbReference>
<dbReference type="GO" id="GO:0015628">
    <property type="term" value="P:protein secretion by the type II secretion system"/>
    <property type="evidence" value="ECO:0007669"/>
    <property type="project" value="InterPro"/>
</dbReference>
<dbReference type="NCBIfam" id="TIGR01710">
    <property type="entry name" value="typeII_sec_gspG"/>
    <property type="match status" value="1"/>
</dbReference>
<keyword evidence="6" id="KW-0997">Cell inner membrane</keyword>
<accession>A0A501PRD4</accession>
<keyword evidence="5" id="KW-0488">Methylation</keyword>
<dbReference type="InterPro" id="IPR010054">
    <property type="entry name" value="Type2_sec_GspG"/>
</dbReference>
<dbReference type="InterPro" id="IPR013545">
    <property type="entry name" value="T2SS_protein-GspG_C"/>
</dbReference>
<organism evidence="12 13">
    <name type="scientific">Emcibacter nanhaiensis</name>
    <dbReference type="NCBI Taxonomy" id="1505037"/>
    <lineage>
        <taxon>Bacteria</taxon>
        <taxon>Pseudomonadati</taxon>
        <taxon>Pseudomonadota</taxon>
        <taxon>Alphaproteobacteria</taxon>
        <taxon>Emcibacterales</taxon>
        <taxon>Emcibacteraceae</taxon>
        <taxon>Emcibacter</taxon>
    </lineage>
</organism>
<dbReference type="InterPro" id="IPR012902">
    <property type="entry name" value="N_methyl_site"/>
</dbReference>
<dbReference type="AlphaFoldDB" id="A0A501PRD4"/>
<evidence type="ECO:0000256" key="8">
    <source>
        <dbReference type="ARBA" id="ARBA00022989"/>
    </source>
</evidence>
<keyword evidence="9 10" id="KW-0472">Membrane</keyword>
<dbReference type="GO" id="GO:0005886">
    <property type="term" value="C:plasma membrane"/>
    <property type="evidence" value="ECO:0007669"/>
    <property type="project" value="UniProtKB-SubCell"/>
</dbReference>
<gene>
    <name evidence="12" type="primary">gspG</name>
    <name evidence="12" type="ORF">FIV46_00750</name>
</gene>
<dbReference type="Gene3D" id="3.30.700.10">
    <property type="entry name" value="Glycoprotein, Type 4 Pilin"/>
    <property type="match status" value="1"/>
</dbReference>
<keyword evidence="8 10" id="KW-1133">Transmembrane helix</keyword>
<evidence type="ECO:0000256" key="5">
    <source>
        <dbReference type="ARBA" id="ARBA00022481"/>
    </source>
</evidence>
<evidence type="ECO:0000256" key="1">
    <source>
        <dbReference type="ARBA" id="ARBA00004377"/>
    </source>
</evidence>
<evidence type="ECO:0000256" key="2">
    <source>
        <dbReference type="ARBA" id="ARBA00009984"/>
    </source>
</evidence>
<evidence type="ECO:0000256" key="9">
    <source>
        <dbReference type="ARBA" id="ARBA00023136"/>
    </source>
</evidence>
<dbReference type="OrthoDB" id="9795612at2"/>
<dbReference type="EMBL" id="VFIY01000004">
    <property type="protein sequence ID" value="TPD62642.1"/>
    <property type="molecule type" value="Genomic_DNA"/>
</dbReference>
<dbReference type="PANTHER" id="PTHR30093">
    <property type="entry name" value="GENERAL SECRETION PATHWAY PROTEIN G"/>
    <property type="match status" value="1"/>
</dbReference>
<feature type="domain" description="Type II secretion system protein GspG C-terminal" evidence="11">
    <location>
        <begin position="42"/>
        <end position="151"/>
    </location>
</feature>
<keyword evidence="4" id="KW-1003">Cell membrane</keyword>
<protein>
    <recommendedName>
        <fullName evidence="3">Type II secretion system core protein G</fullName>
    </recommendedName>
</protein>
<dbReference type="RefSeq" id="WP_139937892.1">
    <property type="nucleotide sequence ID" value="NZ_JBHSYP010000022.1"/>
</dbReference>
<evidence type="ECO:0000259" key="11">
    <source>
        <dbReference type="Pfam" id="PF08334"/>
    </source>
</evidence>
<dbReference type="InterPro" id="IPR000983">
    <property type="entry name" value="Bac_GSPG_pilin"/>
</dbReference>